<dbReference type="SMART" id="SM00409">
    <property type="entry name" value="IG"/>
    <property type="match status" value="1"/>
</dbReference>
<feature type="compositionally biased region" description="Polar residues" evidence="1">
    <location>
        <begin position="527"/>
        <end position="540"/>
    </location>
</feature>
<dbReference type="STRING" id="158441.A0A226ERW7"/>
<evidence type="ECO:0000256" key="1">
    <source>
        <dbReference type="SAM" id="MobiDB-lite"/>
    </source>
</evidence>
<dbReference type="OMA" id="ANPEMPD"/>
<feature type="transmembrane region" description="Helical" evidence="2">
    <location>
        <begin position="386"/>
        <end position="411"/>
    </location>
</feature>
<feature type="region of interest" description="Disordered" evidence="1">
    <location>
        <begin position="421"/>
        <end position="502"/>
    </location>
</feature>
<feature type="region of interest" description="Disordered" evidence="1">
    <location>
        <begin position="520"/>
        <end position="593"/>
    </location>
</feature>
<evidence type="ECO:0000259" key="3">
    <source>
        <dbReference type="PROSITE" id="PS50835"/>
    </source>
</evidence>
<dbReference type="OrthoDB" id="6431884at2759"/>
<proteinExistence type="predicted"/>
<dbReference type="PANTHER" id="PTHR23278:SF32">
    <property type="entry name" value="NEUROMUSCULIN, ISOFORM E"/>
    <property type="match status" value="1"/>
</dbReference>
<dbReference type="EMBL" id="LNIX01000002">
    <property type="protein sequence ID" value="OXA59907.1"/>
    <property type="molecule type" value="Genomic_DNA"/>
</dbReference>
<dbReference type="SMART" id="SM00408">
    <property type="entry name" value="IGc2"/>
    <property type="match status" value="1"/>
</dbReference>
<dbReference type="AlphaFoldDB" id="A0A226ERW7"/>
<keyword evidence="2" id="KW-1133">Transmembrane helix</keyword>
<keyword evidence="5" id="KW-1185">Reference proteome</keyword>
<keyword evidence="2" id="KW-0812">Transmembrane</keyword>
<name>A0A226ERW7_FOLCA</name>
<gene>
    <name evidence="4" type="ORF">Fcan01_05832</name>
</gene>
<comment type="caution">
    <text evidence="4">The sequence shown here is derived from an EMBL/GenBank/DDBJ whole genome shotgun (WGS) entry which is preliminary data.</text>
</comment>
<dbReference type="InterPro" id="IPR013783">
    <property type="entry name" value="Ig-like_fold"/>
</dbReference>
<evidence type="ECO:0000256" key="2">
    <source>
        <dbReference type="SAM" id="Phobius"/>
    </source>
</evidence>
<dbReference type="InterPro" id="IPR003598">
    <property type="entry name" value="Ig_sub2"/>
</dbReference>
<dbReference type="InterPro" id="IPR003599">
    <property type="entry name" value="Ig_sub"/>
</dbReference>
<dbReference type="InterPro" id="IPR036179">
    <property type="entry name" value="Ig-like_dom_sf"/>
</dbReference>
<feature type="domain" description="Ig-like" evidence="3">
    <location>
        <begin position="152"/>
        <end position="239"/>
    </location>
</feature>
<feature type="compositionally biased region" description="Low complexity" evidence="1">
    <location>
        <begin position="443"/>
        <end position="471"/>
    </location>
</feature>
<dbReference type="SUPFAM" id="SSF48726">
    <property type="entry name" value="Immunoglobulin"/>
    <property type="match status" value="2"/>
</dbReference>
<sequence length="641" mass="70311">MDAGNVTQSTFLFVPTPRDNGARITCRAENPWLNRSTAPYNVLEESWIINVVYLPEVKLSLGSTLNPQFVKEGTDLYFECHIRASPPYTRIRWFFQEDELKHTPTAGIIMSNQSLVLQGITRTARGNYTCQASNMVGTTVSNIFPLDVQYAPVCKSEMGVTVGAVKGEHIGLRCGVDASPVALRFEWEFHGAGESVDVVPAGRAVSQGDLSRFLYSPTHDSEFGTFLCWATNDIGRQVQPCLFHVVAAVKPHPLENCTVVNQTTTIIHIECSAHRELPQIPDQPLFRIMHGDTDASQPNQDPAQYGLFPEYYVMEVWDLKNRSIRKNLSAETPVFILKGLAPGSLLRLVLYAANSHGKSEPHVIEAIVAGDAEKHMLGASTSRMEFFPLAAVGIGMAIVGTVLLLFLVMLFRTRLTNANSRTMRTQPANNANNSHHHPLEKPNSLILTSGLTTTSATNNSSSTNTTSNMNSGYRALPQSKAEADAANPDIIPGANGKNFPATKDYKDELQRTLSLRKGGAFIPASSPLENGQSSSSPMQGNNNANNTLPRPRPPPGLGNTSGGSGVAGNGSFHHHPPQNQTGSQHHQQQQHNQLQYQTLKNYVKDYPPPHYHHSPIPANDYNTIYIRDKLLHDVDIPESCV</sequence>
<reference evidence="4 5" key="1">
    <citation type="submission" date="2015-12" db="EMBL/GenBank/DDBJ databases">
        <title>The genome of Folsomia candida.</title>
        <authorList>
            <person name="Faddeeva A."/>
            <person name="Derks M.F."/>
            <person name="Anvar Y."/>
            <person name="Smit S."/>
            <person name="Van Straalen N."/>
            <person name="Roelofs D."/>
        </authorList>
    </citation>
    <scope>NUCLEOTIDE SEQUENCE [LARGE SCALE GENOMIC DNA]</scope>
    <source>
        <strain evidence="4 5">VU population</strain>
        <tissue evidence="4">Whole body</tissue>
    </source>
</reference>
<dbReference type="PANTHER" id="PTHR23278">
    <property type="entry name" value="SIDESTEP PROTEIN"/>
    <property type="match status" value="1"/>
</dbReference>
<dbReference type="InterPro" id="IPR007110">
    <property type="entry name" value="Ig-like_dom"/>
</dbReference>
<dbReference type="Pfam" id="PF13927">
    <property type="entry name" value="Ig_3"/>
    <property type="match status" value="1"/>
</dbReference>
<organism evidence="4 5">
    <name type="scientific">Folsomia candida</name>
    <name type="common">Springtail</name>
    <dbReference type="NCBI Taxonomy" id="158441"/>
    <lineage>
        <taxon>Eukaryota</taxon>
        <taxon>Metazoa</taxon>
        <taxon>Ecdysozoa</taxon>
        <taxon>Arthropoda</taxon>
        <taxon>Hexapoda</taxon>
        <taxon>Collembola</taxon>
        <taxon>Entomobryomorpha</taxon>
        <taxon>Isotomoidea</taxon>
        <taxon>Isotomidae</taxon>
        <taxon>Proisotominae</taxon>
        <taxon>Folsomia</taxon>
    </lineage>
</organism>
<feature type="compositionally biased region" description="Gly residues" evidence="1">
    <location>
        <begin position="559"/>
        <end position="568"/>
    </location>
</feature>
<dbReference type="PROSITE" id="PS50835">
    <property type="entry name" value="IG_LIKE"/>
    <property type="match status" value="2"/>
</dbReference>
<dbReference type="Gene3D" id="2.60.40.10">
    <property type="entry name" value="Immunoglobulins"/>
    <property type="match status" value="3"/>
</dbReference>
<accession>A0A226ERW7</accession>
<keyword evidence="2" id="KW-0472">Membrane</keyword>
<protein>
    <submittedName>
        <fullName evidence="4">Nephrin</fullName>
    </submittedName>
</protein>
<dbReference type="Proteomes" id="UP000198287">
    <property type="component" value="Unassembled WGS sequence"/>
</dbReference>
<feature type="compositionally biased region" description="Low complexity" evidence="1">
    <location>
        <begin position="578"/>
        <end position="593"/>
    </location>
</feature>
<evidence type="ECO:0000313" key="4">
    <source>
        <dbReference type="EMBL" id="OXA59907.1"/>
    </source>
</evidence>
<feature type="domain" description="Ig-like" evidence="3">
    <location>
        <begin position="55"/>
        <end position="141"/>
    </location>
</feature>
<evidence type="ECO:0000313" key="5">
    <source>
        <dbReference type="Proteomes" id="UP000198287"/>
    </source>
</evidence>
<dbReference type="CDD" id="cd00096">
    <property type="entry name" value="Ig"/>
    <property type="match status" value="1"/>
</dbReference>